<dbReference type="EMBL" id="LUGG01000001">
    <property type="protein sequence ID" value="OBZ79234.1"/>
    <property type="molecule type" value="Genomic_DNA"/>
</dbReference>
<feature type="chain" id="PRO_5008889326" evidence="1">
    <location>
        <begin position="18"/>
        <end position="316"/>
    </location>
</feature>
<organism evidence="2 3">
    <name type="scientific">Grifola frondosa</name>
    <name type="common">Maitake</name>
    <name type="synonym">Polyporus frondosus</name>
    <dbReference type="NCBI Taxonomy" id="5627"/>
    <lineage>
        <taxon>Eukaryota</taxon>
        <taxon>Fungi</taxon>
        <taxon>Dikarya</taxon>
        <taxon>Basidiomycota</taxon>
        <taxon>Agaricomycotina</taxon>
        <taxon>Agaricomycetes</taxon>
        <taxon>Polyporales</taxon>
        <taxon>Grifolaceae</taxon>
        <taxon>Grifola</taxon>
    </lineage>
</organism>
<dbReference type="Proteomes" id="UP000092993">
    <property type="component" value="Unassembled WGS sequence"/>
</dbReference>
<dbReference type="InterPro" id="IPR009291">
    <property type="entry name" value="Vps62"/>
</dbReference>
<evidence type="ECO:0000256" key="1">
    <source>
        <dbReference type="SAM" id="SignalP"/>
    </source>
</evidence>
<dbReference type="AlphaFoldDB" id="A0A1C7MW02"/>
<evidence type="ECO:0000313" key="3">
    <source>
        <dbReference type="Proteomes" id="UP000092993"/>
    </source>
</evidence>
<protein>
    <submittedName>
        <fullName evidence="2">Putative vacuolar protein sorting-associated protein TDA6</fullName>
    </submittedName>
</protein>
<dbReference type="PANTHER" id="PTHR48220">
    <property type="match status" value="1"/>
</dbReference>
<keyword evidence="1" id="KW-0732">Signal</keyword>
<comment type="caution">
    <text evidence="2">The sequence shown here is derived from an EMBL/GenBank/DDBJ whole genome shotgun (WGS) entry which is preliminary data.</text>
</comment>
<proteinExistence type="predicted"/>
<keyword evidence="3" id="KW-1185">Reference proteome</keyword>
<gene>
    <name evidence="2" type="primary">TDA6_0</name>
    <name evidence="2" type="ORF">A0H81_01394</name>
</gene>
<dbReference type="PANTHER" id="PTHR48220:SF1">
    <property type="entry name" value="VACUOLAR PROTEIN SORTING-ASSOCIATED PROTEIN 62-RELATED"/>
    <property type="match status" value="1"/>
</dbReference>
<accession>A0A1C7MW02</accession>
<dbReference type="Pfam" id="PF06101">
    <property type="entry name" value="Vps62"/>
    <property type="match status" value="1"/>
</dbReference>
<sequence length="316" mass="34303">MVARSVLSVLLVSLSVAASPLKLAKREPIPDFVLANAPISHLWSEESWWPSDIAVHLTHVVPEVDFDDVASSVTFTTISTLASDVFLTSKDDVLTQPAWMTSAVNEPDSNGHSGAPATIICVEKEGGILDAFFFYFYSFNSGGKVLDIEFGDHIGDWEHSMVRFVNSEPSVVYLSAHSGGSAFTFDTMQTTNGRPTTYIAGGTHANYATPGNHYHDLPPPLLFDMTDAGLLWDPMLNFRGFWFDNSTGTFSIAGGADIGGTEEGSEGVGWLNFEGMWGDEQYPILEHGQYCVELGSLSECRFSSGPTGEYELIAFG</sequence>
<dbReference type="GO" id="GO:0006623">
    <property type="term" value="P:protein targeting to vacuole"/>
    <property type="evidence" value="ECO:0007669"/>
    <property type="project" value="TreeGrafter"/>
</dbReference>
<evidence type="ECO:0000313" key="2">
    <source>
        <dbReference type="EMBL" id="OBZ79234.1"/>
    </source>
</evidence>
<dbReference type="InterPro" id="IPR053102">
    <property type="entry name" value="VPS_Associated"/>
</dbReference>
<reference evidence="2 3" key="1">
    <citation type="submission" date="2016-03" db="EMBL/GenBank/DDBJ databases">
        <title>Whole genome sequencing of Grifola frondosa 9006-11.</title>
        <authorList>
            <person name="Min B."/>
            <person name="Park H."/>
            <person name="Kim J.-G."/>
            <person name="Cho H."/>
            <person name="Oh Y.-L."/>
            <person name="Kong W.-S."/>
            <person name="Choi I.-G."/>
        </authorList>
    </citation>
    <scope>NUCLEOTIDE SEQUENCE [LARGE SCALE GENOMIC DNA]</scope>
    <source>
        <strain evidence="2 3">9006-11</strain>
    </source>
</reference>
<feature type="signal peptide" evidence="1">
    <location>
        <begin position="1"/>
        <end position="17"/>
    </location>
</feature>
<dbReference type="OMA" id="LFGQAKF"/>
<dbReference type="GO" id="GO:0000329">
    <property type="term" value="C:fungal-type vacuole membrane"/>
    <property type="evidence" value="ECO:0007669"/>
    <property type="project" value="TreeGrafter"/>
</dbReference>
<dbReference type="STRING" id="5627.A0A1C7MW02"/>
<name>A0A1C7MW02_GRIFR</name>
<dbReference type="OrthoDB" id="188042at2759"/>